<comment type="caution">
    <text evidence="2">The sequence shown here is derived from an EMBL/GenBank/DDBJ whole genome shotgun (WGS) entry which is preliminary data.</text>
</comment>
<dbReference type="EMBL" id="JXXN02007623">
    <property type="protein sequence ID" value="THD19029.1"/>
    <property type="molecule type" value="Genomic_DNA"/>
</dbReference>
<dbReference type="AlphaFoldDB" id="A0A2H1BTK7"/>
<keyword evidence="3" id="KW-1185">Reference proteome</keyword>
<dbReference type="GO" id="GO:0000049">
    <property type="term" value="F:tRNA binding"/>
    <property type="evidence" value="ECO:0007669"/>
    <property type="project" value="TreeGrafter"/>
</dbReference>
<evidence type="ECO:0000313" key="3">
    <source>
        <dbReference type="Proteomes" id="UP000230066"/>
    </source>
</evidence>
<dbReference type="InterPro" id="IPR052648">
    <property type="entry name" value="Ser-tRNA(Sec)_kinase"/>
</dbReference>
<reference evidence="2" key="1">
    <citation type="submission" date="2019-03" db="EMBL/GenBank/DDBJ databases">
        <title>Improved annotation for the trematode Fasciola hepatica.</title>
        <authorList>
            <person name="Choi Y.-J."/>
            <person name="Martin J."/>
            <person name="Mitreva M."/>
        </authorList>
    </citation>
    <scope>NUCLEOTIDE SEQUENCE [LARGE SCALE GENOMIC DNA]</scope>
</reference>
<gene>
    <name evidence="2" type="ORF">D915_010182</name>
</gene>
<proteinExistence type="predicted"/>
<name>A0A2H1BTK7_FASHE</name>
<dbReference type="Pfam" id="PF08433">
    <property type="entry name" value="KTI12"/>
    <property type="match status" value="1"/>
</dbReference>
<evidence type="ECO:0000259" key="1">
    <source>
        <dbReference type="Pfam" id="PF07728"/>
    </source>
</evidence>
<evidence type="ECO:0000313" key="2">
    <source>
        <dbReference type="EMBL" id="THD19029.1"/>
    </source>
</evidence>
<dbReference type="Proteomes" id="UP000230066">
    <property type="component" value="Unassembled WGS sequence"/>
</dbReference>
<feature type="domain" description="ATPase dynein-related AAA" evidence="1">
    <location>
        <begin position="7"/>
        <end position="53"/>
    </location>
</feature>
<dbReference type="InterPro" id="IPR027417">
    <property type="entry name" value="P-loop_NTPase"/>
</dbReference>
<dbReference type="GO" id="GO:0016301">
    <property type="term" value="F:kinase activity"/>
    <property type="evidence" value="ECO:0007669"/>
    <property type="project" value="TreeGrafter"/>
</dbReference>
<dbReference type="InterPro" id="IPR013641">
    <property type="entry name" value="KTI12/PSTK"/>
</dbReference>
<dbReference type="InterPro" id="IPR011704">
    <property type="entry name" value="ATPase_dyneun-rel_AAA"/>
</dbReference>
<sequence>MSKLLIVIVIGPPGCGKSTLCSQLSSALEPYASTVVFCYDKLIPSLAFRLNPTTENTEWRTWRQAVLQCVECLILCFRNHSINELLVTDEMKHIWSRLRPPQDPSARDLVVILDDNFYYTSMRRPFFSLAKQYDCGFATIQCDCSLETCLQRNATRLEPVPEATVIHIVNKFEPADEISNYWERHTCHVNCSSFLTETEIGPIIHKLLLAIRSPFSCAEEDALREQKSLDRQINLNSILHVVDNALRGHVRCLLRTKDSSWKKVHGKSVGRVKADILSRIRSSISRETNGAGCSVAYYQNMAVTLFDEKISTFPTQ</sequence>
<dbReference type="GO" id="GO:0005524">
    <property type="term" value="F:ATP binding"/>
    <property type="evidence" value="ECO:0007669"/>
    <property type="project" value="InterPro"/>
</dbReference>
<dbReference type="Pfam" id="PF07728">
    <property type="entry name" value="AAA_5"/>
    <property type="match status" value="1"/>
</dbReference>
<dbReference type="SUPFAM" id="SSF52540">
    <property type="entry name" value="P-loop containing nucleoside triphosphate hydrolases"/>
    <property type="match status" value="1"/>
</dbReference>
<dbReference type="GO" id="GO:0016887">
    <property type="term" value="F:ATP hydrolysis activity"/>
    <property type="evidence" value="ECO:0007669"/>
    <property type="project" value="InterPro"/>
</dbReference>
<accession>A0A2H1BTK7</accession>
<dbReference type="PANTHER" id="PTHR20873:SF0">
    <property type="entry name" value="L-SERYL-TRNA(SEC) KINASE"/>
    <property type="match status" value="1"/>
</dbReference>
<organism evidence="2 3">
    <name type="scientific">Fasciola hepatica</name>
    <name type="common">Liver fluke</name>
    <dbReference type="NCBI Taxonomy" id="6192"/>
    <lineage>
        <taxon>Eukaryota</taxon>
        <taxon>Metazoa</taxon>
        <taxon>Spiralia</taxon>
        <taxon>Lophotrochozoa</taxon>
        <taxon>Platyhelminthes</taxon>
        <taxon>Trematoda</taxon>
        <taxon>Digenea</taxon>
        <taxon>Plagiorchiida</taxon>
        <taxon>Echinostomata</taxon>
        <taxon>Echinostomatoidea</taxon>
        <taxon>Fasciolidae</taxon>
        <taxon>Fasciola</taxon>
    </lineage>
</organism>
<dbReference type="PANTHER" id="PTHR20873">
    <property type="entry name" value="L-SERYL-TRNA(SEC) KINASE"/>
    <property type="match status" value="1"/>
</dbReference>
<dbReference type="Gene3D" id="3.40.50.300">
    <property type="entry name" value="P-loop containing nucleotide triphosphate hydrolases"/>
    <property type="match status" value="1"/>
</dbReference>
<dbReference type="CDD" id="cd00267">
    <property type="entry name" value="ABC_ATPase"/>
    <property type="match status" value="1"/>
</dbReference>
<protein>
    <recommendedName>
        <fullName evidence="1">ATPase dynein-related AAA domain-containing protein</fullName>
    </recommendedName>
</protein>